<reference evidence="17 18" key="1">
    <citation type="submission" date="2017-01" db="EMBL/GenBank/DDBJ databases">
        <title>Novel large sulfur bacteria in the metagenomes of groundwater-fed chemosynthetic microbial mats in the Lake Huron basin.</title>
        <authorList>
            <person name="Sharrar A.M."/>
            <person name="Flood B.E."/>
            <person name="Bailey J.V."/>
            <person name="Jones D.S."/>
            <person name="Biddanda B."/>
            <person name="Ruberg S.A."/>
            <person name="Marcus D.N."/>
            <person name="Dick G.J."/>
        </authorList>
    </citation>
    <scope>NUCLEOTIDE SEQUENCE [LARGE SCALE GENOMIC DNA]</scope>
    <source>
        <strain evidence="17">A7</strain>
    </source>
</reference>
<dbReference type="AlphaFoldDB" id="A0A1W9KSU6"/>
<evidence type="ECO:0000256" key="2">
    <source>
        <dbReference type="ARBA" id="ARBA00009810"/>
    </source>
</evidence>
<keyword evidence="7 13" id="KW-0798">TonB box</keyword>
<dbReference type="Pfam" id="PF00593">
    <property type="entry name" value="TonB_dep_Rec_b-barrel"/>
    <property type="match status" value="1"/>
</dbReference>
<organism evidence="17 18">
    <name type="scientific">Rhodoferax ferrireducens</name>
    <dbReference type="NCBI Taxonomy" id="192843"/>
    <lineage>
        <taxon>Bacteria</taxon>
        <taxon>Pseudomonadati</taxon>
        <taxon>Pseudomonadota</taxon>
        <taxon>Betaproteobacteria</taxon>
        <taxon>Burkholderiales</taxon>
        <taxon>Comamonadaceae</taxon>
        <taxon>Rhodoferax</taxon>
    </lineage>
</organism>
<dbReference type="InterPro" id="IPR037066">
    <property type="entry name" value="Plug_dom_sf"/>
</dbReference>
<dbReference type="PANTHER" id="PTHR30069:SF49">
    <property type="entry name" value="OUTER MEMBRANE PROTEIN C"/>
    <property type="match status" value="1"/>
</dbReference>
<evidence type="ECO:0000256" key="14">
    <source>
        <dbReference type="SAM" id="SignalP"/>
    </source>
</evidence>
<dbReference type="PANTHER" id="PTHR30069">
    <property type="entry name" value="TONB-DEPENDENT OUTER MEMBRANE RECEPTOR"/>
    <property type="match status" value="1"/>
</dbReference>
<evidence type="ECO:0000256" key="3">
    <source>
        <dbReference type="ARBA" id="ARBA00022448"/>
    </source>
</evidence>
<keyword evidence="8 11" id="KW-0472">Membrane</keyword>
<evidence type="ECO:0000256" key="11">
    <source>
        <dbReference type="PROSITE-ProRule" id="PRU01360"/>
    </source>
</evidence>
<proteinExistence type="inferred from homology"/>
<comment type="similarity">
    <text evidence="2 11 13">Belongs to the TonB-dependent receptor family.</text>
</comment>
<keyword evidence="4 11" id="KW-1134">Transmembrane beta strand</keyword>
<evidence type="ECO:0000256" key="13">
    <source>
        <dbReference type="RuleBase" id="RU003357"/>
    </source>
</evidence>
<feature type="domain" description="TonB-dependent receptor-like beta-barrel" evidence="15">
    <location>
        <begin position="237"/>
        <end position="735"/>
    </location>
</feature>
<dbReference type="SUPFAM" id="SSF56935">
    <property type="entry name" value="Porins"/>
    <property type="match status" value="1"/>
</dbReference>
<comment type="caution">
    <text evidence="17">The sequence shown here is derived from an EMBL/GenBank/DDBJ whole genome shotgun (WGS) entry which is preliminary data.</text>
</comment>
<protein>
    <submittedName>
        <fullName evidence="17">TonB-dependent receptor</fullName>
    </submittedName>
</protein>
<keyword evidence="9 17" id="KW-0675">Receptor</keyword>
<dbReference type="GO" id="GO:0015344">
    <property type="term" value="F:siderophore uptake transmembrane transporter activity"/>
    <property type="evidence" value="ECO:0007669"/>
    <property type="project" value="TreeGrafter"/>
</dbReference>
<dbReference type="Proteomes" id="UP000192505">
    <property type="component" value="Unassembled WGS sequence"/>
</dbReference>
<feature type="chain" id="PRO_5012484538" evidence="14">
    <location>
        <begin position="29"/>
        <end position="781"/>
    </location>
</feature>
<dbReference type="Pfam" id="PF07715">
    <property type="entry name" value="Plug"/>
    <property type="match status" value="1"/>
</dbReference>
<keyword evidence="10 11" id="KW-0998">Cell outer membrane</keyword>
<dbReference type="InterPro" id="IPR036942">
    <property type="entry name" value="Beta-barrel_TonB_sf"/>
</dbReference>
<evidence type="ECO:0000256" key="8">
    <source>
        <dbReference type="ARBA" id="ARBA00023136"/>
    </source>
</evidence>
<dbReference type="PROSITE" id="PS01156">
    <property type="entry name" value="TONB_DEPENDENT_REC_2"/>
    <property type="match status" value="1"/>
</dbReference>
<evidence type="ECO:0000256" key="7">
    <source>
        <dbReference type="ARBA" id="ARBA00023077"/>
    </source>
</evidence>
<dbReference type="InterPro" id="IPR010917">
    <property type="entry name" value="TonB_rcpt_CS"/>
</dbReference>
<comment type="subcellular location">
    <subcellularLocation>
        <location evidence="1 11">Cell outer membrane</location>
        <topology evidence="1 11">Multi-pass membrane protein</topology>
    </subcellularLocation>
</comment>
<evidence type="ECO:0000256" key="10">
    <source>
        <dbReference type="ARBA" id="ARBA00023237"/>
    </source>
</evidence>
<sequence>MTFPMNSLARAMALALPVLTLLCAQAQAADVAGTLPTVTVTGTPDNVTPAPGAKPIPAASLKPKLATTSDTASLLADIPGVSLYGAGGVSSLPAINGLADDRLRIKVDGMDLIASCPNHMNPALSYIDPTNVGTLKVYAGITPVSAGGDSIGGSIVAESRAPEFAAPGQSPIVKGEVGTFYRSNNDARGLNLSASYATDAFNISYSGSTAKADNYVAGGDFKNYDFTGRVDHTLARDEVGSTAYDTRNHSLGLAFKRDNHLFEAKVGIQDMPFQLYPNQRMDMLYNKQDSLNLRYLGQFDWGKLEARAYRENVDHFMDFGADKRFWYGGTLAGIGVTSSGGPTSPVGYACSPLSPTCAAGMPMYTEGKTTGASVKADVILSPQDLLRVGGELQQYRLNDWWPASGAGMWSPTTTSYAQPGKSFWNIQDGERDRTALFAEWEARKNAQWMTLVGVRVEQVKMDAGDVQGYNTAAAAMGYQSRDALVFNALSHASSDTNVDFTALATYTANANYDIEFGFAHKVRSPNVYERFPWSTWTMAGVMNNFVGDGNGYIGNLALSPEKANTLSATFDWHAADTSWGMTVTPFYTQVDDYIDAVQWAAATNTAVAVPVANTFVVLKYVNQSARLYGVNLSGHLPLAKTSWGDFGFKGLLNYTQGSNRDTGDNLYNIMPLNAKLAVTQKLGGWDNSLELVTVKAKTDVSAMRNEIKTPGYSLVHLRTSYSWKTVRLDLGVENLFDKFYYLPTGGAYAGQGTTMSINGIPYGTAVPGMGRSVYVGLNVKF</sequence>
<dbReference type="InterPro" id="IPR012910">
    <property type="entry name" value="Plug_dom"/>
</dbReference>
<name>A0A1W9KSU6_9BURK</name>
<evidence type="ECO:0000256" key="5">
    <source>
        <dbReference type="ARBA" id="ARBA00022692"/>
    </source>
</evidence>
<evidence type="ECO:0000256" key="1">
    <source>
        <dbReference type="ARBA" id="ARBA00004571"/>
    </source>
</evidence>
<dbReference type="GO" id="GO:0009279">
    <property type="term" value="C:cell outer membrane"/>
    <property type="evidence" value="ECO:0007669"/>
    <property type="project" value="UniProtKB-SubCell"/>
</dbReference>
<evidence type="ECO:0000256" key="4">
    <source>
        <dbReference type="ARBA" id="ARBA00022452"/>
    </source>
</evidence>
<feature type="short sequence motif" description="TonB C-terminal box" evidence="12">
    <location>
        <begin position="764"/>
        <end position="781"/>
    </location>
</feature>
<dbReference type="InterPro" id="IPR000531">
    <property type="entry name" value="Beta-barrel_TonB"/>
</dbReference>
<feature type="domain" description="TonB-dependent receptor plug" evidence="16">
    <location>
        <begin position="68"/>
        <end position="153"/>
    </location>
</feature>
<dbReference type="EMBL" id="MTEI01000008">
    <property type="protein sequence ID" value="OQW87494.1"/>
    <property type="molecule type" value="Genomic_DNA"/>
</dbReference>
<dbReference type="InterPro" id="IPR039426">
    <property type="entry name" value="TonB-dep_rcpt-like"/>
</dbReference>
<dbReference type="GO" id="GO:0044718">
    <property type="term" value="P:siderophore transmembrane transport"/>
    <property type="evidence" value="ECO:0007669"/>
    <property type="project" value="TreeGrafter"/>
</dbReference>
<evidence type="ECO:0000313" key="18">
    <source>
        <dbReference type="Proteomes" id="UP000192505"/>
    </source>
</evidence>
<evidence type="ECO:0000259" key="15">
    <source>
        <dbReference type="Pfam" id="PF00593"/>
    </source>
</evidence>
<evidence type="ECO:0000256" key="12">
    <source>
        <dbReference type="PROSITE-ProRule" id="PRU10144"/>
    </source>
</evidence>
<dbReference type="Gene3D" id="2.40.170.20">
    <property type="entry name" value="TonB-dependent receptor, beta-barrel domain"/>
    <property type="match status" value="1"/>
</dbReference>
<evidence type="ECO:0000313" key="17">
    <source>
        <dbReference type="EMBL" id="OQW87494.1"/>
    </source>
</evidence>
<evidence type="ECO:0000256" key="9">
    <source>
        <dbReference type="ARBA" id="ARBA00023170"/>
    </source>
</evidence>
<keyword evidence="5 11" id="KW-0812">Transmembrane</keyword>
<gene>
    <name evidence="17" type="ORF">BWK72_13250</name>
</gene>
<evidence type="ECO:0000256" key="6">
    <source>
        <dbReference type="ARBA" id="ARBA00022729"/>
    </source>
</evidence>
<dbReference type="Gene3D" id="2.170.130.10">
    <property type="entry name" value="TonB-dependent receptor, plug domain"/>
    <property type="match status" value="1"/>
</dbReference>
<keyword evidence="6 14" id="KW-0732">Signal</keyword>
<feature type="signal peptide" evidence="14">
    <location>
        <begin position="1"/>
        <end position="28"/>
    </location>
</feature>
<evidence type="ECO:0000259" key="16">
    <source>
        <dbReference type="Pfam" id="PF07715"/>
    </source>
</evidence>
<keyword evidence="3 11" id="KW-0813">Transport</keyword>
<dbReference type="PROSITE" id="PS52016">
    <property type="entry name" value="TONB_DEPENDENT_REC_3"/>
    <property type="match status" value="1"/>
</dbReference>
<accession>A0A1W9KSU6</accession>